<dbReference type="PROSITE" id="PS51194">
    <property type="entry name" value="HELICASE_CTER"/>
    <property type="match status" value="1"/>
</dbReference>
<dbReference type="InterPro" id="IPR011545">
    <property type="entry name" value="DEAD/DEAH_box_helicase_dom"/>
</dbReference>
<comment type="similarity">
    <text evidence="11 13">In the C-terminal section; belongs to the helicase family. RecG subfamily.</text>
</comment>
<dbReference type="PROSITE" id="PS51192">
    <property type="entry name" value="HELICASE_ATP_BIND_1"/>
    <property type="match status" value="1"/>
</dbReference>
<evidence type="ECO:0000256" key="9">
    <source>
        <dbReference type="ARBA" id="ARBA00023204"/>
    </source>
</evidence>
<dbReference type="Gene3D" id="3.30.2060.10">
    <property type="entry name" value="Penicillin-binding protein 1b domain"/>
    <property type="match status" value="1"/>
</dbReference>
<dbReference type="Gene3D" id="2.40.10.170">
    <property type="match status" value="1"/>
</dbReference>
<keyword evidence="8 13" id="KW-0238">DNA-binding</keyword>
<dbReference type="Pfam" id="PF03461">
    <property type="entry name" value="TRCF"/>
    <property type="match status" value="1"/>
</dbReference>
<dbReference type="PANTHER" id="PTHR47964:SF1">
    <property type="entry name" value="ATP-DEPENDENT DNA HELICASE HOMOLOG RECG, CHLOROPLASTIC"/>
    <property type="match status" value="1"/>
</dbReference>
<keyword evidence="17" id="KW-1185">Reference proteome</keyword>
<dbReference type="Gene3D" id="3.40.50.11180">
    <property type="match status" value="1"/>
</dbReference>
<dbReference type="InterPro" id="IPR004576">
    <property type="entry name" value="Mfd"/>
</dbReference>
<evidence type="ECO:0000259" key="14">
    <source>
        <dbReference type="PROSITE" id="PS51192"/>
    </source>
</evidence>
<dbReference type="InterPro" id="IPR047112">
    <property type="entry name" value="RecG/Mfd"/>
</dbReference>
<dbReference type="GO" id="GO:0000716">
    <property type="term" value="P:transcription-coupled nucleotide-excision repair, DNA damage recognition"/>
    <property type="evidence" value="ECO:0007669"/>
    <property type="project" value="UniProtKB-UniRule"/>
</dbReference>
<evidence type="ECO:0000256" key="8">
    <source>
        <dbReference type="ARBA" id="ARBA00023125"/>
    </source>
</evidence>
<dbReference type="SMART" id="SM01058">
    <property type="entry name" value="CarD_TRCF"/>
    <property type="match status" value="1"/>
</dbReference>
<evidence type="ECO:0000313" key="17">
    <source>
        <dbReference type="Proteomes" id="UP000198995"/>
    </source>
</evidence>
<dbReference type="CDD" id="cd17991">
    <property type="entry name" value="DEXHc_TRCF"/>
    <property type="match status" value="1"/>
</dbReference>
<evidence type="ECO:0000256" key="3">
    <source>
        <dbReference type="ARBA" id="ARBA00022741"/>
    </source>
</evidence>
<keyword evidence="7 13" id="KW-0067">ATP-binding</keyword>
<feature type="domain" description="Helicase ATP-binding" evidence="14">
    <location>
        <begin position="637"/>
        <end position="798"/>
    </location>
</feature>
<evidence type="ECO:0000256" key="7">
    <source>
        <dbReference type="ARBA" id="ARBA00022840"/>
    </source>
</evidence>
<dbReference type="AlphaFoldDB" id="A0A1G6ZG76"/>
<dbReference type="FunFam" id="3.40.50.300:FF:000546">
    <property type="entry name" value="Transcription-repair-coupling factor"/>
    <property type="match status" value="1"/>
</dbReference>
<dbReference type="InterPro" id="IPR036101">
    <property type="entry name" value="CarD-like/TRCF_RID_sf"/>
</dbReference>
<dbReference type="Pfam" id="PF00270">
    <property type="entry name" value="DEAD"/>
    <property type="match status" value="1"/>
</dbReference>
<comment type="subcellular location">
    <subcellularLocation>
        <location evidence="1 13">Cytoplasm</location>
    </subcellularLocation>
</comment>
<dbReference type="PANTHER" id="PTHR47964">
    <property type="entry name" value="ATP-DEPENDENT DNA HELICASE HOMOLOG RECG, CHLOROPLASTIC"/>
    <property type="match status" value="1"/>
</dbReference>
<accession>A0A1G6ZG76</accession>
<keyword evidence="6" id="KW-0347">Helicase</keyword>
<evidence type="ECO:0000256" key="1">
    <source>
        <dbReference type="ARBA" id="ARBA00004496"/>
    </source>
</evidence>
<dbReference type="Gene3D" id="3.90.1150.50">
    <property type="entry name" value="Transcription-repair-coupling factor, D7 domain"/>
    <property type="match status" value="1"/>
</dbReference>
<evidence type="ECO:0000313" key="16">
    <source>
        <dbReference type="EMBL" id="SDE01452.1"/>
    </source>
</evidence>
<evidence type="ECO:0000256" key="13">
    <source>
        <dbReference type="HAMAP-Rule" id="MF_00969"/>
    </source>
</evidence>
<name>A0A1G6ZG76_PEPNI</name>
<keyword evidence="2 13" id="KW-0963">Cytoplasm</keyword>
<evidence type="ECO:0000256" key="5">
    <source>
        <dbReference type="ARBA" id="ARBA00022801"/>
    </source>
</evidence>
<protein>
    <recommendedName>
        <fullName evidence="12 13">Transcription-repair-coupling factor</fullName>
        <shortName evidence="13">TRCF</shortName>
        <ecNumber evidence="13">3.6.4.-</ecNumber>
    </recommendedName>
</protein>
<dbReference type="Pfam" id="PF00271">
    <property type="entry name" value="Helicase_C"/>
    <property type="match status" value="1"/>
</dbReference>
<dbReference type="EC" id="3.6.4.-" evidence="13"/>
<evidence type="ECO:0000256" key="12">
    <source>
        <dbReference type="ARBA" id="ARBA00070128"/>
    </source>
</evidence>
<dbReference type="GO" id="GO:0003684">
    <property type="term" value="F:damaged DNA binding"/>
    <property type="evidence" value="ECO:0007669"/>
    <property type="project" value="InterPro"/>
</dbReference>
<dbReference type="SUPFAM" id="SSF143517">
    <property type="entry name" value="TRCF domain-like"/>
    <property type="match status" value="1"/>
</dbReference>
<dbReference type="SUPFAM" id="SSF52540">
    <property type="entry name" value="P-loop containing nucleoside triphosphate hydrolases"/>
    <property type="match status" value="3"/>
</dbReference>
<dbReference type="GO" id="GO:0016787">
    <property type="term" value="F:hydrolase activity"/>
    <property type="evidence" value="ECO:0007669"/>
    <property type="project" value="UniProtKB-KW"/>
</dbReference>
<dbReference type="Proteomes" id="UP000198995">
    <property type="component" value="Unassembled WGS sequence"/>
</dbReference>
<dbReference type="OrthoDB" id="9804325at2"/>
<dbReference type="Gene3D" id="3.40.50.300">
    <property type="entry name" value="P-loop containing nucleotide triphosphate hydrolases"/>
    <property type="match status" value="2"/>
</dbReference>
<keyword evidence="5 13" id="KW-0378">Hydrolase</keyword>
<evidence type="ECO:0000256" key="2">
    <source>
        <dbReference type="ARBA" id="ARBA00022490"/>
    </source>
</evidence>
<organism evidence="16 17">
    <name type="scientific">Peptococcus niger</name>
    <dbReference type="NCBI Taxonomy" id="2741"/>
    <lineage>
        <taxon>Bacteria</taxon>
        <taxon>Bacillati</taxon>
        <taxon>Bacillota</taxon>
        <taxon>Clostridia</taxon>
        <taxon>Eubacteriales</taxon>
        <taxon>Peptococcaceae</taxon>
        <taxon>Peptococcus</taxon>
    </lineage>
</organism>
<sequence length="1169" mass="132964">MSTQSVTLTNLICLPQLPTYGEKITYSGLEDEVRALVMAAAINRQAGPVLILCASEKRAKSLRDLLEPLTQRPVELFLPMEAIAFEVLAQSREVANARVRILSQVSQKGYDGIIIATPDALKARLMSCADWMAHSTALAVNADIDLKALMASLVEKGYRHQPVVEQSGEFSLRGGILDVFSPLYEEPIRIEFFDTEIDSMRFFDPRDQRSVKSVEEVVLTPAREVFVDSNLAARWTERIKEAEKDLVQQFNGKTEKQAAQNLRARLAPVYAALKSANADEELDLFRGYFFDKITTLLDYYQERPFVIFDELNRIEDDILASDEERHLQFTDLLTQGIVLPGQWDSYLTAEDFKPLFANQAVLAFQVLKRVPKIWTDIHYSLYRTESLPHYFNQLNLLESELLRWRDLGMRILALYDDQAIREKFRIFLQDHDLPFVDTLDLAERPGLYLQPSPLAVGGIFWEERLVVLPLRQALTGSKKQRRRRRSQDEADRYDSAEELSVGDYVVHDQHGIGQFLGMKHQKIGDVEKDYLIVKYAGTDKLYIPVSQFDLLQRYIGHEGQKPKLNRLSTGDWQRTKKRVTQSVQDMADRLIRLYAKREQEPGHAFPPDSDLQRDFEADFPYVETDDQLKAIADVKADMMRTRPMDRLICGDVGYGKTEVAVRAAFKAFCDAKQVAVLVPTTVLAQQHYQTFSERFTPYGAKVAVLSRFNTAKETAGILADLRDHKIDVVIGTHKLLGKSVKFNDLGLLVVDEEQRFGVTHKERIKALKTDVDVLTLSATPIPRTLQLSLVGLRDMSVIETPPADRYPIQTYIVEFNDAILTQAIRRELDRGGQIYIIHNRVSELNELAAHIQTLVPEARLAIAHGRSTDRRLEETMMAFVNQEYDILICTTIVETGLDIPNVNTLIVHHADRFGLSQLYQLRGRVGRSKRIAYAYLTYERNKMLTDIAEKRLNTLKEYTALGSGYRIAMKDLELRGAGNILGAEQHGHVADVGFALYMQLLDEAIRKQSGQVVKEKHTVELDVHMNAFLSKTYIPDDAVRLGMYKRLEQAESEEELAALADELQDRFGLFDEPLVNLLALVSLKLLAMELGIRSIKQRHNQLELMFYPDTPISMPALMAYVQAYKNITIGNQSGELAVKLTLLKERLTATYVDSIKERLKGMQKIAVVD</sequence>
<reference evidence="16 17" key="1">
    <citation type="submission" date="2016-10" db="EMBL/GenBank/DDBJ databases">
        <authorList>
            <person name="de Groot N.N."/>
        </authorList>
    </citation>
    <scope>NUCLEOTIDE SEQUENCE [LARGE SCALE GENOMIC DNA]</scope>
    <source>
        <strain evidence="16 17">DSM 20475</strain>
    </source>
</reference>
<evidence type="ECO:0000259" key="15">
    <source>
        <dbReference type="PROSITE" id="PS51194"/>
    </source>
</evidence>
<feature type="domain" description="Helicase C-terminal" evidence="15">
    <location>
        <begin position="819"/>
        <end position="973"/>
    </location>
</feature>
<dbReference type="GO" id="GO:0006355">
    <property type="term" value="P:regulation of DNA-templated transcription"/>
    <property type="evidence" value="ECO:0007669"/>
    <property type="project" value="UniProtKB-UniRule"/>
</dbReference>
<dbReference type="Pfam" id="PF17757">
    <property type="entry name" value="UvrB_inter"/>
    <property type="match status" value="1"/>
</dbReference>
<dbReference type="InterPro" id="IPR014001">
    <property type="entry name" value="Helicase_ATP-bd"/>
</dbReference>
<evidence type="ECO:0000256" key="11">
    <source>
        <dbReference type="ARBA" id="ARBA00061399"/>
    </source>
</evidence>
<keyword evidence="9 13" id="KW-0234">DNA repair</keyword>
<dbReference type="NCBIfam" id="TIGR00580">
    <property type="entry name" value="mfd"/>
    <property type="match status" value="1"/>
</dbReference>
<evidence type="ECO:0000256" key="4">
    <source>
        <dbReference type="ARBA" id="ARBA00022763"/>
    </source>
</evidence>
<dbReference type="SMART" id="SM00982">
    <property type="entry name" value="TRCF"/>
    <property type="match status" value="1"/>
</dbReference>
<dbReference type="InterPro" id="IPR001650">
    <property type="entry name" value="Helicase_C-like"/>
</dbReference>
<dbReference type="EMBL" id="FNAF01000013">
    <property type="protein sequence ID" value="SDE01452.1"/>
    <property type="molecule type" value="Genomic_DNA"/>
</dbReference>
<dbReference type="SUPFAM" id="SSF141259">
    <property type="entry name" value="CarD-like"/>
    <property type="match status" value="1"/>
</dbReference>
<dbReference type="SMART" id="SM00490">
    <property type="entry name" value="HELICc"/>
    <property type="match status" value="1"/>
</dbReference>
<evidence type="ECO:0000256" key="6">
    <source>
        <dbReference type="ARBA" id="ARBA00022806"/>
    </source>
</evidence>
<comment type="similarity">
    <text evidence="10 13">In the N-terminal section; belongs to the UvrB family.</text>
</comment>
<gene>
    <name evidence="13" type="primary">mfd</name>
    <name evidence="16" type="ORF">SAMN04489866_11313</name>
</gene>
<proteinExistence type="inferred from homology"/>
<dbReference type="GO" id="GO:0003678">
    <property type="term" value="F:DNA helicase activity"/>
    <property type="evidence" value="ECO:0007669"/>
    <property type="project" value="TreeGrafter"/>
</dbReference>
<dbReference type="HAMAP" id="MF_00969">
    <property type="entry name" value="TRCF"/>
    <property type="match status" value="1"/>
</dbReference>
<dbReference type="InterPro" id="IPR003711">
    <property type="entry name" value="CarD-like/TRCF_RID"/>
</dbReference>
<dbReference type="GO" id="GO:0005737">
    <property type="term" value="C:cytoplasm"/>
    <property type="evidence" value="ECO:0007669"/>
    <property type="project" value="UniProtKB-SubCell"/>
</dbReference>
<keyword evidence="4 13" id="KW-0227">DNA damage</keyword>
<dbReference type="STRING" id="2741.SAMN04489866_11313"/>
<dbReference type="SMART" id="SM00487">
    <property type="entry name" value="DEXDc"/>
    <property type="match status" value="1"/>
</dbReference>
<dbReference type="InterPro" id="IPR005118">
    <property type="entry name" value="TRCF_C"/>
</dbReference>
<dbReference type="InterPro" id="IPR037235">
    <property type="entry name" value="TRCF-like_C_D7"/>
</dbReference>
<dbReference type="InterPro" id="IPR041471">
    <property type="entry name" value="UvrB_inter"/>
</dbReference>
<dbReference type="RefSeq" id="WP_091792271.1">
    <property type="nucleotide sequence ID" value="NZ_FNAF01000013.1"/>
</dbReference>
<evidence type="ECO:0000256" key="10">
    <source>
        <dbReference type="ARBA" id="ARBA00061104"/>
    </source>
</evidence>
<comment type="function">
    <text evidence="13">Couples transcription and DNA repair by recognizing RNA polymerase (RNAP) stalled at DNA lesions. Mediates ATP-dependent release of RNAP and its truncated transcript from the DNA, and recruitment of nucleotide excision repair machinery to the damaged site.</text>
</comment>
<dbReference type="Pfam" id="PF02559">
    <property type="entry name" value="CarD_TRCF_RID"/>
    <property type="match status" value="1"/>
</dbReference>
<dbReference type="InterPro" id="IPR027417">
    <property type="entry name" value="P-loop_NTPase"/>
</dbReference>
<dbReference type="GO" id="GO:0005524">
    <property type="term" value="F:ATP binding"/>
    <property type="evidence" value="ECO:0007669"/>
    <property type="project" value="UniProtKB-UniRule"/>
</dbReference>
<keyword evidence="3 13" id="KW-0547">Nucleotide-binding</keyword>